<evidence type="ECO:0000313" key="9">
    <source>
        <dbReference type="EMBL" id="ROT75156.1"/>
    </source>
</evidence>
<keyword evidence="1 4" id="KW-0728">SH3 domain</keyword>
<dbReference type="InterPro" id="IPR027350">
    <property type="entry name" value="GT23_dom"/>
</dbReference>
<reference evidence="9 10" key="2">
    <citation type="submission" date="2019-01" db="EMBL/GenBank/DDBJ databases">
        <title>The decoding of complex shrimp genome reveals the adaptation for benthos swimmer, frequently molting mechanism and breeding impact on genome.</title>
        <authorList>
            <person name="Sun Y."/>
            <person name="Gao Y."/>
            <person name="Yu Y."/>
        </authorList>
    </citation>
    <scope>NUCLEOTIDE SEQUENCE [LARGE SCALE GENOMIC DNA]</scope>
    <source>
        <tissue evidence="9">Muscle</tissue>
    </source>
</reference>
<dbReference type="EMBL" id="QCYY01001806">
    <property type="protein sequence ID" value="ROT75156.1"/>
    <property type="molecule type" value="Genomic_DNA"/>
</dbReference>
<evidence type="ECO:0000259" key="8">
    <source>
        <dbReference type="PROSITE" id="PS51659"/>
    </source>
</evidence>
<dbReference type="Pfam" id="PF19745">
    <property type="entry name" value="FUT8_N_cat"/>
    <property type="match status" value="1"/>
</dbReference>
<evidence type="ECO:0000313" key="10">
    <source>
        <dbReference type="Proteomes" id="UP000283509"/>
    </source>
</evidence>
<keyword evidence="6" id="KW-1133">Transmembrane helix</keyword>
<evidence type="ECO:0000256" key="2">
    <source>
        <dbReference type="ARBA" id="ARBA00022676"/>
    </source>
</evidence>
<dbReference type="SUPFAM" id="SSF50044">
    <property type="entry name" value="SH3-domain"/>
    <property type="match status" value="1"/>
</dbReference>
<keyword evidence="10" id="KW-1185">Reference proteome</keyword>
<name>A0A3R7N226_PENVA</name>
<keyword evidence="2 5" id="KW-0328">Glycosyltransferase</keyword>
<feature type="domain" description="SH3" evidence="7">
    <location>
        <begin position="448"/>
        <end position="516"/>
    </location>
</feature>
<proteinExistence type="inferred from homology"/>
<organism evidence="9 10">
    <name type="scientific">Penaeus vannamei</name>
    <name type="common">Whiteleg shrimp</name>
    <name type="synonym">Litopenaeus vannamei</name>
    <dbReference type="NCBI Taxonomy" id="6689"/>
    <lineage>
        <taxon>Eukaryota</taxon>
        <taxon>Metazoa</taxon>
        <taxon>Ecdysozoa</taxon>
        <taxon>Arthropoda</taxon>
        <taxon>Crustacea</taxon>
        <taxon>Multicrustacea</taxon>
        <taxon>Malacostraca</taxon>
        <taxon>Eumalacostraca</taxon>
        <taxon>Eucarida</taxon>
        <taxon>Decapoda</taxon>
        <taxon>Dendrobranchiata</taxon>
        <taxon>Penaeoidea</taxon>
        <taxon>Penaeidae</taxon>
        <taxon>Penaeus</taxon>
    </lineage>
</organism>
<protein>
    <submittedName>
        <fullName evidence="9">Putative alpha-(1,6)-fucosyltransferase isoform X1</fullName>
    </submittedName>
</protein>
<sequence length="529" mass="61678">MLMFKTPSLLSPLRGLNGLRLSWLSLITCGIVLLLLNSYRIAYDARVDRSTETDCPELESSKEKEQLLRQIAKDLHYTKQYISGQLQLLKMNDTNHLNTIVEDMNDYFRVLRHDLSLLRDADEASEWRWKEAEELSELVQHRLRVLQNPKDCNSARKLYCAFTGGNRGIGSQFHHLTICFVTAYATQRTLILNTEGWSKTPRGLDTFFLPLSNNCTKADLSQVSPWPGTDALLVEIPKSDYLNPQPRYLPKSIPKDISERLFRLHGDPFAWWVGQFFKYAMRMNAHFEDYIRDLAHEIGYESPIVGIQIRRTDKMTNGLTFIPLKNFMDAVAEFYDDLELRQKVRTRRVFVATDDPLVIEEAEEKYPEYQFVYNEASVVSADLDNRYTEANLRYYLADIYFLSRANYLVCTMSSNMCRFAYEVMQTVYPDASLLTRGLELPFHLMHGQAGHVVRARFPHFPRRSDEMDLQVGDMVSISFKHYYKRLLVENGFLYGTNLRTSRRGFFPVYKTVDDVDVVEFPSYEEIDRM</sequence>
<evidence type="ECO:0000256" key="5">
    <source>
        <dbReference type="PROSITE-ProRule" id="PRU00992"/>
    </source>
</evidence>
<feature type="region of interest" description="Important for donor substrate binding" evidence="5">
    <location>
        <begin position="310"/>
        <end position="311"/>
    </location>
</feature>
<keyword evidence="3 5" id="KW-0808">Transferase</keyword>
<evidence type="ECO:0000256" key="4">
    <source>
        <dbReference type="PROSITE-ProRule" id="PRU00192"/>
    </source>
</evidence>
<dbReference type="PROSITE" id="PS51659">
    <property type="entry name" value="GT23"/>
    <property type="match status" value="1"/>
</dbReference>
<dbReference type="CDD" id="cd11300">
    <property type="entry name" value="Fut8_like"/>
    <property type="match status" value="1"/>
</dbReference>
<dbReference type="Gene3D" id="3.40.50.11350">
    <property type="match status" value="1"/>
</dbReference>
<gene>
    <name evidence="9" type="ORF">C7M84_006301</name>
</gene>
<reference evidence="9 10" key="1">
    <citation type="submission" date="2018-04" db="EMBL/GenBank/DDBJ databases">
        <authorList>
            <person name="Zhang X."/>
            <person name="Yuan J."/>
            <person name="Li F."/>
            <person name="Xiang J."/>
        </authorList>
    </citation>
    <scope>NUCLEOTIDE SEQUENCE [LARGE SCALE GENOMIC DNA]</scope>
    <source>
        <tissue evidence="9">Muscle</tissue>
    </source>
</reference>
<comment type="similarity">
    <text evidence="5">Belongs to the glycosyltransferase 23 family.</text>
</comment>
<feature type="transmembrane region" description="Helical" evidence="6">
    <location>
        <begin position="20"/>
        <end position="39"/>
    </location>
</feature>
<evidence type="ECO:0000259" key="7">
    <source>
        <dbReference type="PROSITE" id="PS50002"/>
    </source>
</evidence>
<evidence type="ECO:0000256" key="1">
    <source>
        <dbReference type="ARBA" id="ARBA00022443"/>
    </source>
</evidence>
<dbReference type="PANTHER" id="PTHR13132">
    <property type="entry name" value="ALPHA- 1,6 -FUCOSYLTRANSFERASE"/>
    <property type="match status" value="1"/>
</dbReference>
<accession>A0A3R7N226</accession>
<dbReference type="InterPro" id="IPR001452">
    <property type="entry name" value="SH3_domain"/>
</dbReference>
<dbReference type="SMART" id="SM00326">
    <property type="entry name" value="SH3"/>
    <property type="match status" value="1"/>
</dbReference>
<dbReference type="GO" id="GO:0046921">
    <property type="term" value="F:alpha-(1-&gt;6)-fucosyltransferase activity"/>
    <property type="evidence" value="ECO:0007669"/>
    <property type="project" value="TreeGrafter"/>
</dbReference>
<dbReference type="InterPro" id="IPR045573">
    <property type="entry name" value="Fut8_N_cat"/>
</dbReference>
<dbReference type="InterPro" id="IPR036028">
    <property type="entry name" value="SH3-like_dom_sf"/>
</dbReference>
<dbReference type="GO" id="GO:0006487">
    <property type="term" value="P:protein N-linked glycosylation"/>
    <property type="evidence" value="ECO:0007669"/>
    <property type="project" value="TreeGrafter"/>
</dbReference>
<keyword evidence="6" id="KW-0812">Transmembrane</keyword>
<feature type="domain" description="GT23" evidence="8">
    <location>
        <begin position="154"/>
        <end position="438"/>
    </location>
</feature>
<dbReference type="OrthoDB" id="2014825at2759"/>
<dbReference type="AlphaFoldDB" id="A0A3R7N226"/>
<dbReference type="PROSITE" id="PS50002">
    <property type="entry name" value="SH3"/>
    <property type="match status" value="1"/>
</dbReference>
<dbReference type="Gene3D" id="2.30.30.40">
    <property type="entry name" value="SH3 Domains"/>
    <property type="match status" value="1"/>
</dbReference>
<dbReference type="Proteomes" id="UP000283509">
    <property type="component" value="Unassembled WGS sequence"/>
</dbReference>
<dbReference type="PANTHER" id="PTHR13132:SF29">
    <property type="entry name" value="ALPHA-(1,6)-FUCOSYLTRANSFERASE"/>
    <property type="match status" value="1"/>
</dbReference>
<comment type="caution">
    <text evidence="9">The sequence shown here is derived from an EMBL/GenBank/DDBJ whole genome shotgun (WGS) entry which is preliminary data.</text>
</comment>
<evidence type="ECO:0000256" key="3">
    <source>
        <dbReference type="ARBA" id="ARBA00022679"/>
    </source>
</evidence>
<dbReference type="STRING" id="6689.A0A3R7N226"/>
<evidence type="ECO:0000256" key="6">
    <source>
        <dbReference type="SAM" id="Phobius"/>
    </source>
</evidence>
<keyword evidence="6" id="KW-0472">Membrane</keyword>